<dbReference type="PROSITE" id="PS51257">
    <property type="entry name" value="PROKAR_LIPOPROTEIN"/>
    <property type="match status" value="1"/>
</dbReference>
<evidence type="ECO:0000256" key="1">
    <source>
        <dbReference type="SAM" id="SignalP"/>
    </source>
</evidence>
<evidence type="ECO:0000313" key="2">
    <source>
        <dbReference type="EMBL" id="CAG5078459.1"/>
    </source>
</evidence>
<feature type="signal peptide" evidence="1">
    <location>
        <begin position="1"/>
        <end position="20"/>
    </location>
</feature>
<dbReference type="Proteomes" id="UP000683507">
    <property type="component" value="Chromosome"/>
</dbReference>
<reference evidence="2" key="1">
    <citation type="submission" date="2021-04" db="EMBL/GenBank/DDBJ databases">
        <authorList>
            <person name="Rodrigo-Torres L."/>
            <person name="Arahal R. D."/>
            <person name="Lucena T."/>
        </authorList>
    </citation>
    <scope>NUCLEOTIDE SEQUENCE</scope>
    <source>
        <strain evidence="2">AS29M-1</strain>
    </source>
</reference>
<sequence>MKYFILTIITLFMLSCKAKKATSSETDTSVAQTDEPKAVVLDMNYQQPKENGNFEILNASIDGDILTLEVSYSGGCEEHEFNAYFNGLFMKSMPPKASIFIHHIDHGDNCRSVVTETLKFQLDAVKSPSKSSDYTVMVGMNGYEGFLTYKY</sequence>
<keyword evidence="1" id="KW-0732">Signal</keyword>
<feature type="chain" id="PRO_5037709453" description="Lipoprotein" evidence="1">
    <location>
        <begin position="21"/>
        <end position="151"/>
    </location>
</feature>
<protein>
    <recommendedName>
        <fullName evidence="4">Lipoprotein</fullName>
    </recommendedName>
</protein>
<organism evidence="2 3">
    <name type="scientific">Parvicella tangerina</name>
    <dbReference type="NCBI Taxonomy" id="2829795"/>
    <lineage>
        <taxon>Bacteria</taxon>
        <taxon>Pseudomonadati</taxon>
        <taxon>Bacteroidota</taxon>
        <taxon>Flavobacteriia</taxon>
        <taxon>Flavobacteriales</taxon>
        <taxon>Parvicellaceae</taxon>
        <taxon>Parvicella</taxon>
    </lineage>
</organism>
<proteinExistence type="predicted"/>
<dbReference type="KEGG" id="ptan:CRYO30217_00678"/>
<accession>A0A916JK68</accession>
<name>A0A916JK68_9FLAO</name>
<evidence type="ECO:0008006" key="4">
    <source>
        <dbReference type="Google" id="ProtNLM"/>
    </source>
</evidence>
<keyword evidence="3" id="KW-1185">Reference proteome</keyword>
<dbReference type="AlphaFoldDB" id="A0A916JK68"/>
<evidence type="ECO:0000313" key="3">
    <source>
        <dbReference type="Proteomes" id="UP000683507"/>
    </source>
</evidence>
<gene>
    <name evidence="2" type="ORF">CRYO30217_00678</name>
</gene>
<dbReference type="EMBL" id="OU015584">
    <property type="protein sequence ID" value="CAG5078459.1"/>
    <property type="molecule type" value="Genomic_DNA"/>
</dbReference>
<dbReference type="RefSeq" id="WP_258540907.1">
    <property type="nucleotide sequence ID" value="NZ_OU015584.1"/>
</dbReference>